<dbReference type="SMART" id="SM00552">
    <property type="entry name" value="ADEAMc"/>
    <property type="match status" value="1"/>
</dbReference>
<dbReference type="GO" id="GO:0006396">
    <property type="term" value="P:RNA processing"/>
    <property type="evidence" value="ECO:0007669"/>
    <property type="project" value="InterPro"/>
</dbReference>
<evidence type="ECO:0000259" key="1">
    <source>
        <dbReference type="PROSITE" id="PS50141"/>
    </source>
</evidence>
<gene>
    <name evidence="2" type="ORF">AMORRO_LOCUS7870</name>
</gene>
<dbReference type="Pfam" id="PF02137">
    <property type="entry name" value="A_deamin"/>
    <property type="match status" value="1"/>
</dbReference>
<evidence type="ECO:0000313" key="2">
    <source>
        <dbReference type="EMBL" id="CAG8603159.1"/>
    </source>
</evidence>
<comment type="caution">
    <text evidence="2">The sequence shown here is derived from an EMBL/GenBank/DDBJ whole genome shotgun (WGS) entry which is preliminary data.</text>
</comment>
<dbReference type="GO" id="GO:0005730">
    <property type="term" value="C:nucleolus"/>
    <property type="evidence" value="ECO:0007669"/>
    <property type="project" value="TreeGrafter"/>
</dbReference>
<name>A0A9N9CH25_9GLOM</name>
<accession>A0A9N9CH25</accession>
<protein>
    <submittedName>
        <fullName evidence="2">2044_t:CDS:1</fullName>
    </submittedName>
</protein>
<dbReference type="AlphaFoldDB" id="A0A9N9CH25"/>
<dbReference type="PANTHER" id="PTHR10910:SF62">
    <property type="entry name" value="AT07585P-RELATED"/>
    <property type="match status" value="1"/>
</dbReference>
<dbReference type="InterPro" id="IPR002466">
    <property type="entry name" value="A_deamin"/>
</dbReference>
<dbReference type="PROSITE" id="PS50141">
    <property type="entry name" value="A_DEAMIN_EDITASE"/>
    <property type="match status" value="1"/>
</dbReference>
<dbReference type="GO" id="GO:0005737">
    <property type="term" value="C:cytoplasm"/>
    <property type="evidence" value="ECO:0007669"/>
    <property type="project" value="TreeGrafter"/>
</dbReference>
<evidence type="ECO:0000313" key="3">
    <source>
        <dbReference type="Proteomes" id="UP000789342"/>
    </source>
</evidence>
<proteinExistence type="predicted"/>
<dbReference type="GO" id="GO:0006382">
    <property type="term" value="P:adenosine to inosine editing"/>
    <property type="evidence" value="ECO:0007669"/>
    <property type="project" value="TreeGrafter"/>
</dbReference>
<dbReference type="PANTHER" id="PTHR10910">
    <property type="entry name" value="EUKARYOTE SPECIFIC DSRNA BINDING PROTEIN"/>
    <property type="match status" value="1"/>
</dbReference>
<sequence>MAQISNPWEIDPVKFSSEVTELCHQKYKTIGKGGKPLTIQNRLEWTVIAAIVACHVKDAGGYYLECVSLGSGLKCLPQSRLSRSGDLVHDSHAEVLSRRGFIKLRSYETIDYIRKLLSESTYFYMKDGSSFVSRNSHITFHLYVSQAPCGDASTKSLALHQSPEEAELYASSYSDLRDSSHEINREKEKLNENEIMVLKGKDGFRRGRIDYDSYGVLRTKPDPQPIFMNGVIIGRVDSEPTLSMSCSDKIALWNVVGLQSALLSELILPIYLSTIIVGDYFSREDLKRAFYGRIQNLSNLPDGYATHEPTIIPSTRKFERSNSFLSELFPGENLIPSSTAAVWIKGLSSAEILVSGRKQGAIRSKKTGLYSHKTMQVTSFMTKLNLFQSIGSLLNLFPDNNVPPRLRLFMESRNKSLSYNQLKLTSENYQNAKKALRSQTFNQWIKCPSNIYESFNIDGELIDDRVDDEG</sequence>
<reference evidence="2" key="1">
    <citation type="submission" date="2021-06" db="EMBL/GenBank/DDBJ databases">
        <authorList>
            <person name="Kallberg Y."/>
            <person name="Tangrot J."/>
            <person name="Rosling A."/>
        </authorList>
    </citation>
    <scope>NUCLEOTIDE SEQUENCE</scope>
    <source>
        <strain evidence="2">CL551</strain>
    </source>
</reference>
<dbReference type="OrthoDB" id="10268011at2759"/>
<keyword evidence="3" id="KW-1185">Reference proteome</keyword>
<organism evidence="2 3">
    <name type="scientific">Acaulospora morrowiae</name>
    <dbReference type="NCBI Taxonomy" id="94023"/>
    <lineage>
        <taxon>Eukaryota</taxon>
        <taxon>Fungi</taxon>
        <taxon>Fungi incertae sedis</taxon>
        <taxon>Mucoromycota</taxon>
        <taxon>Glomeromycotina</taxon>
        <taxon>Glomeromycetes</taxon>
        <taxon>Diversisporales</taxon>
        <taxon>Acaulosporaceae</taxon>
        <taxon>Acaulospora</taxon>
    </lineage>
</organism>
<dbReference type="EMBL" id="CAJVPV010006311">
    <property type="protein sequence ID" value="CAG8603159.1"/>
    <property type="molecule type" value="Genomic_DNA"/>
</dbReference>
<dbReference type="GO" id="GO:0003725">
    <property type="term" value="F:double-stranded RNA binding"/>
    <property type="evidence" value="ECO:0007669"/>
    <property type="project" value="TreeGrafter"/>
</dbReference>
<dbReference type="GO" id="GO:0003726">
    <property type="term" value="F:double-stranded RNA adenosine deaminase activity"/>
    <property type="evidence" value="ECO:0007669"/>
    <property type="project" value="TreeGrafter"/>
</dbReference>
<dbReference type="GO" id="GO:0008251">
    <property type="term" value="F:tRNA-specific adenosine deaminase activity"/>
    <property type="evidence" value="ECO:0007669"/>
    <property type="project" value="TreeGrafter"/>
</dbReference>
<dbReference type="Proteomes" id="UP000789342">
    <property type="component" value="Unassembled WGS sequence"/>
</dbReference>
<feature type="domain" description="A to I editase" evidence="1">
    <location>
        <begin position="68"/>
        <end position="438"/>
    </location>
</feature>